<comment type="caution">
    <text evidence="1">The sequence shown here is derived from an EMBL/GenBank/DDBJ whole genome shotgun (WGS) entry which is preliminary data.</text>
</comment>
<evidence type="ECO:0000313" key="2">
    <source>
        <dbReference type="Proteomes" id="UP001610334"/>
    </source>
</evidence>
<proteinExistence type="predicted"/>
<organism evidence="1 2">
    <name type="scientific">Aspergillus granulosus</name>
    <dbReference type="NCBI Taxonomy" id="176169"/>
    <lineage>
        <taxon>Eukaryota</taxon>
        <taxon>Fungi</taxon>
        <taxon>Dikarya</taxon>
        <taxon>Ascomycota</taxon>
        <taxon>Pezizomycotina</taxon>
        <taxon>Eurotiomycetes</taxon>
        <taxon>Eurotiomycetidae</taxon>
        <taxon>Eurotiales</taxon>
        <taxon>Aspergillaceae</taxon>
        <taxon>Aspergillus</taxon>
        <taxon>Aspergillus subgen. Nidulantes</taxon>
    </lineage>
</organism>
<dbReference type="EMBL" id="JBFXLT010000188">
    <property type="protein sequence ID" value="KAL2802356.1"/>
    <property type="molecule type" value="Genomic_DNA"/>
</dbReference>
<gene>
    <name evidence="1" type="ORF">BJX63DRAFT_415245</name>
</gene>
<accession>A0ABR4GTL1</accession>
<name>A0ABR4GTL1_9EURO</name>
<dbReference type="Proteomes" id="UP001610334">
    <property type="component" value="Unassembled WGS sequence"/>
</dbReference>
<evidence type="ECO:0000313" key="1">
    <source>
        <dbReference type="EMBL" id="KAL2802356.1"/>
    </source>
</evidence>
<reference evidence="1 2" key="1">
    <citation type="submission" date="2024-07" db="EMBL/GenBank/DDBJ databases">
        <title>Section-level genome sequencing and comparative genomics of Aspergillus sections Usti and Cavernicolus.</title>
        <authorList>
            <consortium name="Lawrence Berkeley National Laboratory"/>
            <person name="Nybo J.L."/>
            <person name="Vesth T.C."/>
            <person name="Theobald S."/>
            <person name="Frisvad J.C."/>
            <person name="Larsen T.O."/>
            <person name="Kjaerboelling I."/>
            <person name="Rothschild-Mancinelli K."/>
            <person name="Lyhne E.K."/>
            <person name="Kogle M.E."/>
            <person name="Barry K."/>
            <person name="Clum A."/>
            <person name="Na H."/>
            <person name="Ledsgaard L."/>
            <person name="Lin J."/>
            <person name="Lipzen A."/>
            <person name="Kuo A."/>
            <person name="Riley R."/>
            <person name="Mondo S."/>
            <person name="Labutti K."/>
            <person name="Haridas S."/>
            <person name="Pangalinan J."/>
            <person name="Salamov A.A."/>
            <person name="Simmons B.A."/>
            <person name="Magnuson J.K."/>
            <person name="Chen J."/>
            <person name="Drula E."/>
            <person name="Henrissat B."/>
            <person name="Wiebenga A."/>
            <person name="Lubbers R.J."/>
            <person name="Gomes A.C."/>
            <person name="Makela M.R."/>
            <person name="Stajich J."/>
            <person name="Grigoriev I.V."/>
            <person name="Mortensen U.H."/>
            <person name="De Vries R.P."/>
            <person name="Baker S.E."/>
            <person name="Andersen M.R."/>
        </authorList>
    </citation>
    <scope>NUCLEOTIDE SEQUENCE [LARGE SCALE GENOMIC DNA]</scope>
    <source>
        <strain evidence="1 2">CBS 588.65</strain>
    </source>
</reference>
<sequence length="94" mass="10455">MVVGLQRHSKHPRVLSSFAQRGNSGQVPCTHEGVITDEQQEAFEDTVLALKKPLDISQLEALLVDPTLSPIRSISENSNHKMKTFSAWSVLPLY</sequence>
<protein>
    <submittedName>
        <fullName evidence="1">Uncharacterized protein</fullName>
    </submittedName>
</protein>
<keyword evidence="2" id="KW-1185">Reference proteome</keyword>